<keyword evidence="5" id="KW-0227">DNA damage</keyword>
<evidence type="ECO:0000256" key="7">
    <source>
        <dbReference type="ARBA" id="ARBA00022842"/>
    </source>
</evidence>
<dbReference type="SUPFAM" id="SSF56219">
    <property type="entry name" value="DNase I-like"/>
    <property type="match status" value="1"/>
</dbReference>
<dbReference type="Gene3D" id="3.60.10.10">
    <property type="entry name" value="Endonuclease/exonuclease/phosphatase"/>
    <property type="match status" value="1"/>
</dbReference>
<evidence type="ECO:0000313" key="12">
    <source>
        <dbReference type="Proteomes" id="UP000321577"/>
    </source>
</evidence>
<organism evidence="11 12">
    <name type="scientific">Brevifollis gellanilyticus</name>
    <dbReference type="NCBI Taxonomy" id="748831"/>
    <lineage>
        <taxon>Bacteria</taxon>
        <taxon>Pseudomonadati</taxon>
        <taxon>Verrucomicrobiota</taxon>
        <taxon>Verrucomicrobiia</taxon>
        <taxon>Verrucomicrobiales</taxon>
        <taxon>Verrucomicrobiaceae</taxon>
    </lineage>
</organism>
<keyword evidence="6" id="KW-0378">Hydrolase</keyword>
<dbReference type="EMBL" id="BKAG01000001">
    <property type="protein sequence ID" value="GEP40932.1"/>
    <property type="molecule type" value="Genomic_DNA"/>
</dbReference>
<dbReference type="GO" id="GO:0006281">
    <property type="term" value="P:DNA repair"/>
    <property type="evidence" value="ECO:0007669"/>
    <property type="project" value="UniProtKB-KW"/>
</dbReference>
<keyword evidence="4" id="KW-0479">Metal-binding</keyword>
<dbReference type="InterPro" id="IPR036691">
    <property type="entry name" value="Endo/exonu/phosph_ase_sf"/>
</dbReference>
<evidence type="ECO:0000259" key="10">
    <source>
        <dbReference type="Pfam" id="PF03372"/>
    </source>
</evidence>
<keyword evidence="8" id="KW-0234">DNA repair</keyword>
<sequence>MASYNIYVGSRDLQQTASVIREMNADIVALQEVVPESAAFLADAFSHDYPYRYFSTGLGLMSRLPLKGARFERSLRGINGFMFAEALHHDRQVQIANLHLDPLHLWTLADLATLPFQFRRQRHIQRDELAQALKNIQTGKPTILIGDFNRVGDHAIDQLKARGFVDSFAETDANPDTTFTLHFHLLGIHFGRRIDFIFHDFHFRTLGSVVVPGEPSDHDALISHLRWRTAVPNQKRERMRPTCRQGTHPHVQPCRCGRTRS</sequence>
<evidence type="ECO:0000256" key="5">
    <source>
        <dbReference type="ARBA" id="ARBA00022763"/>
    </source>
</evidence>
<comment type="cofactor">
    <cofactor evidence="1">
        <name>Mn(2+)</name>
        <dbReference type="ChEBI" id="CHEBI:29035"/>
    </cofactor>
</comment>
<comment type="caution">
    <text evidence="11">The sequence shown here is derived from an EMBL/GenBank/DDBJ whole genome shotgun (WGS) entry which is preliminary data.</text>
</comment>
<keyword evidence="3" id="KW-0540">Nuclease</keyword>
<dbReference type="GO" id="GO:0004518">
    <property type="term" value="F:nuclease activity"/>
    <property type="evidence" value="ECO:0007669"/>
    <property type="project" value="UniProtKB-KW"/>
</dbReference>
<evidence type="ECO:0000256" key="4">
    <source>
        <dbReference type="ARBA" id="ARBA00022723"/>
    </source>
</evidence>
<evidence type="ECO:0000256" key="8">
    <source>
        <dbReference type="ARBA" id="ARBA00023204"/>
    </source>
</evidence>
<accession>A0A512M2G4</accession>
<dbReference type="GO" id="GO:0046872">
    <property type="term" value="F:metal ion binding"/>
    <property type="evidence" value="ECO:0007669"/>
    <property type="project" value="UniProtKB-KW"/>
</dbReference>
<evidence type="ECO:0000256" key="9">
    <source>
        <dbReference type="SAM" id="MobiDB-lite"/>
    </source>
</evidence>
<dbReference type="PANTHER" id="PTHR15822:SF4">
    <property type="entry name" value="TYROSYL-DNA PHOSPHODIESTERASE 2"/>
    <property type="match status" value="1"/>
</dbReference>
<evidence type="ECO:0000256" key="2">
    <source>
        <dbReference type="ARBA" id="ARBA00001946"/>
    </source>
</evidence>
<evidence type="ECO:0000313" key="11">
    <source>
        <dbReference type="EMBL" id="GEP40932.1"/>
    </source>
</evidence>
<dbReference type="InterPro" id="IPR051547">
    <property type="entry name" value="TDP2-like"/>
</dbReference>
<feature type="region of interest" description="Disordered" evidence="9">
    <location>
        <begin position="233"/>
        <end position="261"/>
    </location>
</feature>
<dbReference type="PANTHER" id="PTHR15822">
    <property type="entry name" value="TRAF AND TNF RECEPTOR-ASSOCIATED PROTEIN"/>
    <property type="match status" value="1"/>
</dbReference>
<evidence type="ECO:0000256" key="3">
    <source>
        <dbReference type="ARBA" id="ARBA00022722"/>
    </source>
</evidence>
<comment type="cofactor">
    <cofactor evidence="2">
        <name>Mg(2+)</name>
        <dbReference type="ChEBI" id="CHEBI:18420"/>
    </cofactor>
</comment>
<gene>
    <name evidence="11" type="ORF">BGE01nite_02230</name>
</gene>
<dbReference type="GO" id="GO:0016787">
    <property type="term" value="F:hydrolase activity"/>
    <property type="evidence" value="ECO:0007669"/>
    <property type="project" value="UniProtKB-KW"/>
</dbReference>
<name>A0A512M2G4_9BACT</name>
<evidence type="ECO:0000256" key="6">
    <source>
        <dbReference type="ARBA" id="ARBA00022801"/>
    </source>
</evidence>
<protein>
    <recommendedName>
        <fullName evidence="10">Endonuclease/exonuclease/phosphatase domain-containing protein</fullName>
    </recommendedName>
</protein>
<dbReference type="Pfam" id="PF03372">
    <property type="entry name" value="Exo_endo_phos"/>
    <property type="match status" value="1"/>
</dbReference>
<evidence type="ECO:0000256" key="1">
    <source>
        <dbReference type="ARBA" id="ARBA00001936"/>
    </source>
</evidence>
<reference evidence="11 12" key="1">
    <citation type="submission" date="2019-07" db="EMBL/GenBank/DDBJ databases">
        <title>Whole genome shotgun sequence of Brevifollis gellanilyticus NBRC 108608.</title>
        <authorList>
            <person name="Hosoyama A."/>
            <person name="Uohara A."/>
            <person name="Ohji S."/>
            <person name="Ichikawa N."/>
        </authorList>
    </citation>
    <scope>NUCLEOTIDE SEQUENCE [LARGE SCALE GENOMIC DNA]</scope>
    <source>
        <strain evidence="11 12">NBRC 108608</strain>
    </source>
</reference>
<dbReference type="InterPro" id="IPR005135">
    <property type="entry name" value="Endo/exonuclease/phosphatase"/>
</dbReference>
<feature type="domain" description="Endonuclease/exonuclease/phosphatase" evidence="10">
    <location>
        <begin position="2"/>
        <end position="218"/>
    </location>
</feature>
<dbReference type="Proteomes" id="UP000321577">
    <property type="component" value="Unassembled WGS sequence"/>
</dbReference>
<proteinExistence type="predicted"/>
<dbReference type="AlphaFoldDB" id="A0A512M2G4"/>
<keyword evidence="12" id="KW-1185">Reference proteome</keyword>
<keyword evidence="7" id="KW-0460">Magnesium</keyword>